<name>A0AAD7HPZ2_9AGAR</name>
<dbReference type="EMBL" id="JARJLG010000231">
    <property type="protein sequence ID" value="KAJ7725142.1"/>
    <property type="molecule type" value="Genomic_DNA"/>
</dbReference>
<keyword evidence="2" id="KW-1185">Reference proteome</keyword>
<reference evidence="1" key="1">
    <citation type="submission" date="2023-03" db="EMBL/GenBank/DDBJ databases">
        <title>Massive genome expansion in bonnet fungi (Mycena s.s.) driven by repeated elements and novel gene families across ecological guilds.</title>
        <authorList>
            <consortium name="Lawrence Berkeley National Laboratory"/>
            <person name="Harder C.B."/>
            <person name="Miyauchi S."/>
            <person name="Viragh M."/>
            <person name="Kuo A."/>
            <person name="Thoen E."/>
            <person name="Andreopoulos B."/>
            <person name="Lu D."/>
            <person name="Skrede I."/>
            <person name="Drula E."/>
            <person name="Henrissat B."/>
            <person name="Morin E."/>
            <person name="Kohler A."/>
            <person name="Barry K."/>
            <person name="LaButti K."/>
            <person name="Morin E."/>
            <person name="Salamov A."/>
            <person name="Lipzen A."/>
            <person name="Mereny Z."/>
            <person name="Hegedus B."/>
            <person name="Baldrian P."/>
            <person name="Stursova M."/>
            <person name="Weitz H."/>
            <person name="Taylor A."/>
            <person name="Grigoriev I.V."/>
            <person name="Nagy L.G."/>
            <person name="Martin F."/>
            <person name="Kauserud H."/>
        </authorList>
    </citation>
    <scope>NUCLEOTIDE SEQUENCE</scope>
    <source>
        <strain evidence="1">CBHHK188m</strain>
    </source>
</reference>
<proteinExistence type="predicted"/>
<gene>
    <name evidence="1" type="ORF">DFH07DRAFT_931577</name>
</gene>
<organism evidence="1 2">
    <name type="scientific">Mycena maculata</name>
    <dbReference type="NCBI Taxonomy" id="230809"/>
    <lineage>
        <taxon>Eukaryota</taxon>
        <taxon>Fungi</taxon>
        <taxon>Dikarya</taxon>
        <taxon>Basidiomycota</taxon>
        <taxon>Agaricomycotina</taxon>
        <taxon>Agaricomycetes</taxon>
        <taxon>Agaricomycetidae</taxon>
        <taxon>Agaricales</taxon>
        <taxon>Marasmiineae</taxon>
        <taxon>Mycenaceae</taxon>
        <taxon>Mycena</taxon>
    </lineage>
</organism>
<evidence type="ECO:0000313" key="2">
    <source>
        <dbReference type="Proteomes" id="UP001215280"/>
    </source>
</evidence>
<protein>
    <submittedName>
        <fullName evidence="1">Uncharacterized protein</fullName>
    </submittedName>
</protein>
<comment type="caution">
    <text evidence="1">The sequence shown here is derived from an EMBL/GenBank/DDBJ whole genome shotgun (WGS) entry which is preliminary data.</text>
</comment>
<sequence length="1003" mass="112082">MRAPLADRETRGCAGFVLPHGFDYPFHLHQIRTLPWAVELSNGVVTLRSQGCQKTTTNGHINCRPCADLAKESSVEGILKRAEEGVHENANYAYHGFSGLIEIMRRKNHRIEELRLKGYSVASKIITQARSLSDYKRLVRAIGSGTVKRVDRLVGVALGGVRAILQVHDEAARGVYYPKSFTEEEEMKTLLIWKLAGNCVADIVHGSLGFPSRSTLRPRETVPPLVPSPGKPQASEVAQNVQACFESITDVLAAKKIVHQVLMHDEIATEKRIRWDHKTNYFLGLCREHAHRVGLQFNSEQDLEELFRSLLKTPTKEAEVHYAGEATVAALGILSDETRLYAVRPVLVSGDCKKETGAEHVRNILDPTINGVNSKRDLTKLRIVSLASDGESRRGKAVIKKTFIRELSPESNIYDMLKDLPLMNLWVGDDDVTADKDPKHVFKRGRNRLLRKKGTDVMGVEINASIIRTHLLSAGHSTAHINSLFNPEDKQNVNVAFKLLQDLWSLPLPPDKSTPGFRSQRHALRLFGSLFYHLVFPYICVDLTLSEQLEHLSAAAHIALIMYRDGGKDALPTLLYIDIMIMIKNAYFCVAKAKVDDPAGKFWLILLGTDRLEELFGILRTMIGNDTNLDILQLVGRLTGTTQVAHILAKYPQWDCAPRRLNLPALTRDSTELSDETDHIKPPSWRGDVSVDKVTHLTCWRRGRRLVEEEFESLADAFRLLDTVSNIDILSPLGTLLVRVDIVDPDDNEDDEETPISVPTTSLSPDLEDAVVDEEVGRAETVSVPAVNHFITIGNKLVNKTRALSLMQKYSHKAVSTDRLRRVAALDRYTSKSDELNNIAEHDSAFGSPCILISEPIVTLVRCEDKLFVCIGEVTDILIDRKSVEQIGLDVLQEREVTVHFQIVRVVPATKEDDPGLKNDWRARGLVPRSLSAPGRLVMPIDPVLSTRIAGEPFYLFESSVLRAFGARLLDMVTLHLNKFIPKFVAANDFPYREAHGASDSTI</sequence>
<evidence type="ECO:0000313" key="1">
    <source>
        <dbReference type="EMBL" id="KAJ7725142.1"/>
    </source>
</evidence>
<dbReference type="AlphaFoldDB" id="A0AAD7HPZ2"/>
<accession>A0AAD7HPZ2</accession>
<dbReference type="Proteomes" id="UP001215280">
    <property type="component" value="Unassembled WGS sequence"/>
</dbReference>